<dbReference type="Gene3D" id="3.40.1310.20">
    <property type="match status" value="1"/>
</dbReference>
<keyword evidence="1" id="KW-0808">Transferase</keyword>
<keyword evidence="5" id="KW-0479">Metal-binding</keyword>
<accession>A0ABU4GHW0</accession>
<proteinExistence type="predicted"/>
<organism evidence="12 13">
    <name type="scientific">Clostridium boliviensis</name>
    <dbReference type="NCBI Taxonomy" id="318465"/>
    <lineage>
        <taxon>Bacteria</taxon>
        <taxon>Bacillati</taxon>
        <taxon>Bacillota</taxon>
        <taxon>Clostridia</taxon>
        <taxon>Eubacteriales</taxon>
        <taxon>Clostridiaceae</taxon>
        <taxon>Clostridium</taxon>
    </lineage>
</organism>
<dbReference type="PROSITE" id="PS52020">
    <property type="entry name" value="CRESS_DNA_REP"/>
    <property type="match status" value="1"/>
</dbReference>
<feature type="domain" description="CRESS-DNA virus Rep endonuclease" evidence="11">
    <location>
        <begin position="11"/>
        <end position="124"/>
    </location>
</feature>
<sequence length="336" mass="39967">MPFKKKTSNNNRRSRKFQLTLNNPEKHENCTHQAIKETLKRWDSLTYWCMCDEIAKSKHTHLFIQLRNPIYFSSIKKAFPIAHIEEAQGTAEDNRAYIRKEGKWKDTEKETTNLKESFEEWGTIPQTGQGRRNDLANLYQMIKDGYSNVEILEINPDNLLNLQHIDKARLEILSNRYKSERRINLIVTYVSGATGYGKSRYILDNHGDSNVYRVTDYKHPFDTYSGEDVLVFEEFRSDLPIGNILNYLDIYPLQLPARYNNRQACYNFVYIVSNWKLEDQYHNIRLEQPETYKALMRRIHKVRVYESPGEWQEYDTENYLHGFRYTDQEDTPFSPT</sequence>
<dbReference type="EMBL" id="JAWONS010000107">
    <property type="protein sequence ID" value="MDW2797200.1"/>
    <property type="molecule type" value="Genomic_DNA"/>
</dbReference>
<dbReference type="InterPro" id="IPR049912">
    <property type="entry name" value="CRESS_DNA_REP"/>
</dbReference>
<evidence type="ECO:0000313" key="12">
    <source>
        <dbReference type="EMBL" id="MDW2797200.1"/>
    </source>
</evidence>
<evidence type="ECO:0000256" key="1">
    <source>
        <dbReference type="ARBA" id="ARBA00022679"/>
    </source>
</evidence>
<gene>
    <name evidence="12" type="ORF">RZO55_06375</name>
</gene>
<comment type="caution">
    <text evidence="12">The sequence shown here is derived from an EMBL/GenBank/DDBJ whole genome shotgun (WGS) entry which is preliminary data.</text>
</comment>
<name>A0ABU4GHW0_9CLOT</name>
<keyword evidence="10" id="KW-0238">DNA-binding</keyword>
<evidence type="ECO:0000256" key="4">
    <source>
        <dbReference type="ARBA" id="ARBA00022722"/>
    </source>
</evidence>
<keyword evidence="4" id="KW-0540">Nuclease</keyword>
<reference evidence="12 13" key="1">
    <citation type="submission" date="2023-10" db="EMBL/GenBank/DDBJ databases">
        <title>A novel Glycoside Hydrolase 43-Like Enzyme from Clostrdium boliviensis is an Endo-xylanase, and a Candidate for Xylooligosaccharides Production from Different Xylan Substrates.</title>
        <authorList>
            <person name="Alvarez M.T."/>
            <person name="Rocabado-Villegas L.R."/>
            <person name="Salas-Veizaga D.M."/>
            <person name="Linares-Pasten J.A."/>
            <person name="Gudmundsdottir E.E."/>
            <person name="Hreggvidsson G.O."/>
            <person name="Adlercreutz P."/>
            <person name="Nordberg Karlsson E."/>
        </authorList>
    </citation>
    <scope>NUCLEOTIDE SEQUENCE [LARGE SCALE GENOMIC DNA]</scope>
    <source>
        <strain evidence="12 13">E-1</strain>
    </source>
</reference>
<keyword evidence="8" id="KW-0378">Hydrolase</keyword>
<keyword evidence="9" id="KW-0190">Covalent protein-DNA linkage</keyword>
<evidence type="ECO:0000256" key="7">
    <source>
        <dbReference type="ARBA" id="ARBA00022759"/>
    </source>
</evidence>
<evidence type="ECO:0000256" key="3">
    <source>
        <dbReference type="ARBA" id="ARBA00022705"/>
    </source>
</evidence>
<evidence type="ECO:0000256" key="9">
    <source>
        <dbReference type="ARBA" id="ARBA00023124"/>
    </source>
</evidence>
<dbReference type="RefSeq" id="WP_318063458.1">
    <property type="nucleotide sequence ID" value="NZ_JAWONS010000107.1"/>
</dbReference>
<evidence type="ECO:0000256" key="8">
    <source>
        <dbReference type="ARBA" id="ARBA00022801"/>
    </source>
</evidence>
<evidence type="ECO:0000259" key="11">
    <source>
        <dbReference type="PROSITE" id="PS52020"/>
    </source>
</evidence>
<dbReference type="Proteomes" id="UP001276854">
    <property type="component" value="Unassembled WGS sequence"/>
</dbReference>
<protein>
    <recommendedName>
        <fullName evidence="11">CRESS-DNA virus Rep endonuclease domain-containing protein</fullName>
    </recommendedName>
</protein>
<evidence type="ECO:0000256" key="6">
    <source>
        <dbReference type="ARBA" id="ARBA00022741"/>
    </source>
</evidence>
<keyword evidence="6" id="KW-0547">Nucleotide-binding</keyword>
<keyword evidence="7" id="KW-0255">Endonuclease</keyword>
<evidence type="ECO:0000256" key="5">
    <source>
        <dbReference type="ARBA" id="ARBA00022723"/>
    </source>
</evidence>
<evidence type="ECO:0000256" key="10">
    <source>
        <dbReference type="ARBA" id="ARBA00023125"/>
    </source>
</evidence>
<evidence type="ECO:0000313" key="13">
    <source>
        <dbReference type="Proteomes" id="UP001276854"/>
    </source>
</evidence>
<evidence type="ECO:0000256" key="2">
    <source>
        <dbReference type="ARBA" id="ARBA00022695"/>
    </source>
</evidence>
<keyword evidence="2" id="KW-0548">Nucleotidyltransferase</keyword>
<dbReference type="Pfam" id="PF02407">
    <property type="entry name" value="Viral_Rep"/>
    <property type="match status" value="1"/>
</dbReference>
<keyword evidence="13" id="KW-1185">Reference proteome</keyword>
<keyword evidence="3" id="KW-0235">DNA replication</keyword>